<comment type="caution">
    <text evidence="2">The sequence shown here is derived from an EMBL/GenBank/DDBJ whole genome shotgun (WGS) entry which is preliminary data.</text>
</comment>
<dbReference type="Proteomes" id="UP000031408">
    <property type="component" value="Unassembled WGS sequence"/>
</dbReference>
<evidence type="ECO:0000313" key="2">
    <source>
        <dbReference type="EMBL" id="KIC95864.1"/>
    </source>
</evidence>
<dbReference type="STRING" id="1349421.OI18_04350"/>
<feature type="transmembrane region" description="Helical" evidence="1">
    <location>
        <begin position="72"/>
        <end position="90"/>
    </location>
</feature>
<dbReference type="EMBL" id="JSVC01000004">
    <property type="protein sequence ID" value="KIC95864.1"/>
    <property type="molecule type" value="Genomic_DNA"/>
</dbReference>
<keyword evidence="1" id="KW-1133">Transmembrane helix</keyword>
<keyword evidence="1" id="KW-0472">Membrane</keyword>
<evidence type="ECO:0000313" key="3">
    <source>
        <dbReference type="Proteomes" id="UP000031408"/>
    </source>
</evidence>
<dbReference type="AlphaFoldDB" id="A0A0C1IZD0"/>
<reference evidence="2 3" key="1">
    <citation type="submission" date="2014-11" db="EMBL/GenBank/DDBJ databases">
        <title>Genome sequence of Flavihumibacter solisilvae 3-3.</title>
        <authorList>
            <person name="Zhou G."/>
            <person name="Li M."/>
            <person name="Wang G."/>
        </authorList>
    </citation>
    <scope>NUCLEOTIDE SEQUENCE [LARGE SCALE GENOMIC DNA]</scope>
    <source>
        <strain evidence="2 3">3-3</strain>
    </source>
</reference>
<protein>
    <recommendedName>
        <fullName evidence="4">DUF3179 domain-containing protein</fullName>
    </recommendedName>
</protein>
<organism evidence="2 3">
    <name type="scientific">Flavihumibacter solisilvae</name>
    <dbReference type="NCBI Taxonomy" id="1349421"/>
    <lineage>
        <taxon>Bacteria</taxon>
        <taxon>Pseudomonadati</taxon>
        <taxon>Bacteroidota</taxon>
        <taxon>Chitinophagia</taxon>
        <taxon>Chitinophagales</taxon>
        <taxon>Chitinophagaceae</taxon>
        <taxon>Flavihumibacter</taxon>
    </lineage>
</organism>
<keyword evidence="3" id="KW-1185">Reference proteome</keyword>
<evidence type="ECO:0008006" key="4">
    <source>
        <dbReference type="Google" id="ProtNLM"/>
    </source>
</evidence>
<proteinExistence type="predicted"/>
<name>A0A0C1IZD0_9BACT</name>
<dbReference type="Pfam" id="PF11376">
    <property type="entry name" value="DUF3179"/>
    <property type="match status" value="1"/>
</dbReference>
<keyword evidence="1" id="KW-0812">Transmembrane</keyword>
<dbReference type="OrthoDB" id="9806357at2"/>
<dbReference type="InterPro" id="IPR021516">
    <property type="entry name" value="DUF3179"/>
</dbReference>
<dbReference type="RefSeq" id="WP_039137501.1">
    <property type="nucleotide sequence ID" value="NZ_JSVC01000004.1"/>
</dbReference>
<sequence length="396" mass="45365">MRRSLLFLCILLLFVFEIARVYLIMPFPGSQKINTVGIAYWLHHNITWIRLFLLVSLAILSWVVWRKYGKPARILTIFSLVAYVVLFYFFNYRFQADTMFHQPSTLSMVKSGSNKIAADRLVIGVSMNGEAKAYPVQLIGYHHQVRDTIGNVPVMITYCTVCRTGRVFSPEINGRPESFRLVGMDHFNAMFEDGTTGSWWQQATGRAIAGPLAGQSLREIPSRQASLQSWLAQYPEALVMQPDSNYLRHYKDLEAFDKGTISSSLEKRDSGSWKFKSWVLGVKNHSFARAYDWNLVLQKKLIEDSAGSMPLLIVVEKDSASFHAWNRSLEGRAMHFSLSPAGDQLQDLDTHSSWNMDGLCIDGPLKGNKLQKLQAYQEFWHSWRNFNPNTTRYQVE</sequence>
<accession>A0A0C1IZD0</accession>
<gene>
    <name evidence="2" type="ORF">OI18_04350</name>
</gene>
<evidence type="ECO:0000256" key="1">
    <source>
        <dbReference type="SAM" id="Phobius"/>
    </source>
</evidence>
<feature type="transmembrane region" description="Helical" evidence="1">
    <location>
        <begin position="47"/>
        <end position="65"/>
    </location>
</feature>